<dbReference type="GO" id="GO:0005524">
    <property type="term" value="F:ATP binding"/>
    <property type="evidence" value="ECO:0007669"/>
    <property type="project" value="InterPro"/>
</dbReference>
<dbReference type="GO" id="GO:0005829">
    <property type="term" value="C:cytosol"/>
    <property type="evidence" value="ECO:0007669"/>
    <property type="project" value="TreeGrafter"/>
</dbReference>
<sequence>MTELEQRVIATLLSKPELVDSVGINADWFEDTRLKNVLEVLQSLEVNERTTLNVYSELDKYEGQLSYRDLEDMRESVFSTASITSDVKALHKLAAKKQLDEAVVLYQMSPKKEELNRLSSAIENLKKTDEEDDKGYLDEAMDDLSYRMYNDMPVGIKSFPKLDDILAGGLYGSMLLTIGARPSVGKTAYGVNLAYQIITNDPEVQVDFFTLEMNKLEMLNRFVARHTNISSQRLKRPAKMLQQYEREAVAKAIEWYRERKLRVYDKVLTLSGILSIIRENAAKSKPNKYIAIIDYIGLVKVENSRAQRWEQIGQISRELKIMANEYNVPIVVLAQLNRDVNANQQPQLSNLRDSGSIEQDSNVVAFLHRPYKDDPKVVQLTIQKNREGALGTIDYYFEGRYMTFIEPNNEE</sequence>
<evidence type="ECO:0000313" key="3">
    <source>
        <dbReference type="Proteomes" id="UP000289316"/>
    </source>
</evidence>
<name>A0A4Q2AZM8_9LACO</name>
<gene>
    <name evidence="2" type="ORF">D6C19_01410</name>
</gene>
<dbReference type="PANTHER" id="PTHR30153:SF2">
    <property type="entry name" value="REPLICATIVE DNA HELICASE"/>
    <property type="match status" value="1"/>
</dbReference>
<keyword evidence="2" id="KW-0378">Hydrolase</keyword>
<organism evidence="2 3">
    <name type="scientific">Ligilactobacillus murinus</name>
    <dbReference type="NCBI Taxonomy" id="1622"/>
    <lineage>
        <taxon>Bacteria</taxon>
        <taxon>Bacillati</taxon>
        <taxon>Bacillota</taxon>
        <taxon>Bacilli</taxon>
        <taxon>Lactobacillales</taxon>
        <taxon>Lactobacillaceae</taxon>
        <taxon>Ligilactobacillus</taxon>
    </lineage>
</organism>
<reference evidence="2 3" key="1">
    <citation type="submission" date="2018-09" db="EMBL/GenBank/DDBJ databases">
        <title>Murine metabolic-syndrome-specific gut microbial biobank.</title>
        <authorList>
            <person name="Liu C."/>
        </authorList>
    </citation>
    <scope>NUCLEOTIDE SEQUENCE [LARGE SCALE GENOMIC DNA]</scope>
    <source>
        <strain evidence="2 3">C-30</strain>
    </source>
</reference>
<dbReference type="AlphaFoldDB" id="A0A4Q2AZM8"/>
<evidence type="ECO:0000259" key="1">
    <source>
        <dbReference type="PROSITE" id="PS51199"/>
    </source>
</evidence>
<protein>
    <submittedName>
        <fullName evidence="2">DNA helicase</fullName>
    </submittedName>
</protein>
<dbReference type="PROSITE" id="PS51199">
    <property type="entry name" value="SF4_HELICASE"/>
    <property type="match status" value="1"/>
</dbReference>
<dbReference type="SUPFAM" id="SSF52540">
    <property type="entry name" value="P-loop containing nucleoside triphosphate hydrolases"/>
    <property type="match status" value="1"/>
</dbReference>
<dbReference type="GO" id="GO:0003678">
    <property type="term" value="F:DNA helicase activity"/>
    <property type="evidence" value="ECO:0007669"/>
    <property type="project" value="InterPro"/>
</dbReference>
<evidence type="ECO:0000313" key="2">
    <source>
        <dbReference type="EMBL" id="RXV75330.1"/>
    </source>
</evidence>
<keyword evidence="2" id="KW-0067">ATP-binding</keyword>
<dbReference type="InterPro" id="IPR007694">
    <property type="entry name" value="DNA_helicase_DnaB-like_C"/>
</dbReference>
<dbReference type="OrthoDB" id="9773982at2"/>
<keyword evidence="2" id="KW-0547">Nucleotide-binding</keyword>
<dbReference type="Gene3D" id="1.10.860.10">
    <property type="entry name" value="DNAb Helicase, Chain A"/>
    <property type="match status" value="1"/>
</dbReference>
<dbReference type="Proteomes" id="UP000289316">
    <property type="component" value="Unassembled WGS sequence"/>
</dbReference>
<dbReference type="EMBL" id="QZFR01000005">
    <property type="protein sequence ID" value="RXV75330.1"/>
    <property type="molecule type" value="Genomic_DNA"/>
</dbReference>
<dbReference type="RefSeq" id="WP_119448129.1">
    <property type="nucleotide sequence ID" value="NZ_JANKAZ010000027.1"/>
</dbReference>
<keyword evidence="2" id="KW-0347">Helicase</keyword>
<comment type="caution">
    <text evidence="2">The sequence shown here is derived from an EMBL/GenBank/DDBJ whole genome shotgun (WGS) entry which is preliminary data.</text>
</comment>
<dbReference type="InterPro" id="IPR016136">
    <property type="entry name" value="DNA_helicase_N/primase_C"/>
</dbReference>
<proteinExistence type="predicted"/>
<dbReference type="Pfam" id="PF03796">
    <property type="entry name" value="DnaB_C"/>
    <property type="match status" value="1"/>
</dbReference>
<feature type="domain" description="SF4 helicase" evidence="1">
    <location>
        <begin position="149"/>
        <end position="411"/>
    </location>
</feature>
<dbReference type="Gene3D" id="3.40.50.300">
    <property type="entry name" value="P-loop containing nucleotide triphosphate hydrolases"/>
    <property type="match status" value="1"/>
</dbReference>
<dbReference type="InterPro" id="IPR027417">
    <property type="entry name" value="P-loop_NTPase"/>
</dbReference>
<dbReference type="GO" id="GO:0006260">
    <property type="term" value="P:DNA replication"/>
    <property type="evidence" value="ECO:0007669"/>
    <property type="project" value="InterPro"/>
</dbReference>
<accession>A0A4Q2AZM8</accession>
<dbReference type="PANTHER" id="PTHR30153">
    <property type="entry name" value="REPLICATIVE DNA HELICASE DNAB"/>
    <property type="match status" value="1"/>
</dbReference>